<dbReference type="GO" id="GO:0004519">
    <property type="term" value="F:endonuclease activity"/>
    <property type="evidence" value="ECO:0007669"/>
    <property type="project" value="UniProtKB-KW"/>
</dbReference>
<sequence length="140" mass="16371">MMEDFDELVDYALADYPVYLTIVTSKIDGKTNAEIHSLLLSQHNINYSHEYISSLWRNKIPRVIAAQAENEIVIRTYRKQGKRFKKCSRCGQIKPIHSNFFTKNKTSKDGFYSICKKCRAEIRKERKMNVGHTITSYQES</sequence>
<name>A0A8S5MYF9_9CAUD</name>
<evidence type="ECO:0000313" key="1">
    <source>
        <dbReference type="EMBL" id="DAD87240.1"/>
    </source>
</evidence>
<proteinExistence type="predicted"/>
<accession>A0A8S5MYF9</accession>
<keyword evidence="1" id="KW-0378">Hydrolase</keyword>
<keyword evidence="1" id="KW-0255">Endonuclease</keyword>
<organism evidence="1">
    <name type="scientific">Siphoviridae sp. ctuUw41</name>
    <dbReference type="NCBI Taxonomy" id="2826503"/>
    <lineage>
        <taxon>Viruses</taxon>
        <taxon>Duplodnaviria</taxon>
        <taxon>Heunggongvirae</taxon>
        <taxon>Uroviricota</taxon>
        <taxon>Caudoviricetes</taxon>
    </lineage>
</organism>
<protein>
    <submittedName>
        <fullName evidence="1">Restriction endonuclease</fullName>
    </submittedName>
</protein>
<reference evidence="1" key="1">
    <citation type="journal article" date="2021" name="Proc. Natl. Acad. Sci. U.S.A.">
        <title>A Catalog of Tens of Thousands of Viruses from Human Metagenomes Reveals Hidden Associations with Chronic Diseases.</title>
        <authorList>
            <person name="Tisza M.J."/>
            <person name="Buck C.B."/>
        </authorList>
    </citation>
    <scope>NUCLEOTIDE SEQUENCE</scope>
    <source>
        <strain evidence="1">CtuUw41</strain>
    </source>
</reference>
<keyword evidence="1" id="KW-0540">Nuclease</keyword>
<dbReference type="EMBL" id="BK015017">
    <property type="protein sequence ID" value="DAD87240.1"/>
    <property type="molecule type" value="Genomic_DNA"/>
</dbReference>